<comment type="caution">
    <text evidence="2">The sequence shown here is derived from an EMBL/GenBank/DDBJ whole genome shotgun (WGS) entry which is preliminary data.</text>
</comment>
<sequence>MVKKPSREKALRKSALLRYVDQSQGGHSPTPEIYHSFHCKCERRCKTTETREGKGPDGRVLWKVKWHPCTKDKARDCIKQLRGSSGGGGGSQGTSDQAGSSRDQGGTDDGLGEVGDMAGDDGEEEAERPVMGLLEYEGRGHQGGAESVSGKSPEQ</sequence>
<feature type="region of interest" description="Disordered" evidence="1">
    <location>
        <begin position="80"/>
        <end position="155"/>
    </location>
</feature>
<protein>
    <submittedName>
        <fullName evidence="2">Uncharacterized protein</fullName>
    </submittedName>
</protein>
<evidence type="ECO:0000256" key="1">
    <source>
        <dbReference type="SAM" id="MobiDB-lite"/>
    </source>
</evidence>
<organism evidence="2 3">
    <name type="scientific">Cytospora schulzeri</name>
    <dbReference type="NCBI Taxonomy" id="448051"/>
    <lineage>
        <taxon>Eukaryota</taxon>
        <taxon>Fungi</taxon>
        <taxon>Dikarya</taxon>
        <taxon>Ascomycota</taxon>
        <taxon>Pezizomycotina</taxon>
        <taxon>Sordariomycetes</taxon>
        <taxon>Sordariomycetidae</taxon>
        <taxon>Diaporthales</taxon>
        <taxon>Cytosporaceae</taxon>
        <taxon>Cytospora</taxon>
    </lineage>
</organism>
<accession>A0A423WV02</accession>
<evidence type="ECO:0000313" key="2">
    <source>
        <dbReference type="EMBL" id="ROW07407.1"/>
    </source>
</evidence>
<dbReference type="EMBL" id="LKEA01000008">
    <property type="protein sequence ID" value="ROW07407.1"/>
    <property type="molecule type" value="Genomic_DNA"/>
</dbReference>
<dbReference type="AlphaFoldDB" id="A0A423WV02"/>
<reference evidence="2 3" key="1">
    <citation type="submission" date="2015-09" db="EMBL/GenBank/DDBJ databases">
        <title>Host preference determinants of Valsa canker pathogens revealed by comparative genomics.</title>
        <authorList>
            <person name="Yin Z."/>
            <person name="Huang L."/>
        </authorList>
    </citation>
    <scope>NUCLEOTIDE SEQUENCE [LARGE SCALE GENOMIC DNA]</scope>
    <source>
        <strain evidence="2 3">03-1</strain>
    </source>
</reference>
<name>A0A423WV02_9PEZI</name>
<evidence type="ECO:0000313" key="3">
    <source>
        <dbReference type="Proteomes" id="UP000283895"/>
    </source>
</evidence>
<gene>
    <name evidence="2" type="ORF">VMCG_03721</name>
</gene>
<dbReference type="OrthoDB" id="10493017at2759"/>
<keyword evidence="3" id="KW-1185">Reference proteome</keyword>
<proteinExistence type="predicted"/>
<dbReference type="Proteomes" id="UP000283895">
    <property type="component" value="Unassembled WGS sequence"/>
</dbReference>